<dbReference type="STRING" id="230819.A0A5C3L8H6"/>
<evidence type="ECO:0000256" key="3">
    <source>
        <dbReference type="ARBA" id="ARBA00022801"/>
    </source>
</evidence>
<evidence type="ECO:0000256" key="5">
    <source>
        <dbReference type="PROSITE-ProRule" id="PRU01240"/>
    </source>
</evidence>
<name>A0A5C3L8H6_COPMA</name>
<dbReference type="GO" id="GO:0004252">
    <property type="term" value="F:serine-type endopeptidase activity"/>
    <property type="evidence" value="ECO:0007669"/>
    <property type="project" value="InterPro"/>
</dbReference>
<dbReference type="InterPro" id="IPR015500">
    <property type="entry name" value="Peptidase_S8_subtilisin-rel"/>
</dbReference>
<feature type="signal peptide" evidence="6">
    <location>
        <begin position="1"/>
        <end position="21"/>
    </location>
</feature>
<feature type="domain" description="Peptidase S8/S53" evidence="7">
    <location>
        <begin position="151"/>
        <end position="396"/>
    </location>
</feature>
<evidence type="ECO:0000256" key="2">
    <source>
        <dbReference type="ARBA" id="ARBA00022670"/>
    </source>
</evidence>
<reference evidence="8 9" key="1">
    <citation type="journal article" date="2019" name="Nat. Ecol. Evol.">
        <title>Megaphylogeny resolves global patterns of mushroom evolution.</title>
        <authorList>
            <person name="Varga T."/>
            <person name="Krizsan K."/>
            <person name="Foldi C."/>
            <person name="Dima B."/>
            <person name="Sanchez-Garcia M."/>
            <person name="Sanchez-Ramirez S."/>
            <person name="Szollosi G.J."/>
            <person name="Szarkandi J.G."/>
            <person name="Papp V."/>
            <person name="Albert L."/>
            <person name="Andreopoulos W."/>
            <person name="Angelini C."/>
            <person name="Antonin V."/>
            <person name="Barry K.W."/>
            <person name="Bougher N.L."/>
            <person name="Buchanan P."/>
            <person name="Buyck B."/>
            <person name="Bense V."/>
            <person name="Catcheside P."/>
            <person name="Chovatia M."/>
            <person name="Cooper J."/>
            <person name="Damon W."/>
            <person name="Desjardin D."/>
            <person name="Finy P."/>
            <person name="Geml J."/>
            <person name="Haridas S."/>
            <person name="Hughes K."/>
            <person name="Justo A."/>
            <person name="Karasinski D."/>
            <person name="Kautmanova I."/>
            <person name="Kiss B."/>
            <person name="Kocsube S."/>
            <person name="Kotiranta H."/>
            <person name="LaButti K.M."/>
            <person name="Lechner B.E."/>
            <person name="Liimatainen K."/>
            <person name="Lipzen A."/>
            <person name="Lukacs Z."/>
            <person name="Mihaltcheva S."/>
            <person name="Morgado L.N."/>
            <person name="Niskanen T."/>
            <person name="Noordeloos M.E."/>
            <person name="Ohm R.A."/>
            <person name="Ortiz-Santana B."/>
            <person name="Ovrebo C."/>
            <person name="Racz N."/>
            <person name="Riley R."/>
            <person name="Savchenko A."/>
            <person name="Shiryaev A."/>
            <person name="Soop K."/>
            <person name="Spirin V."/>
            <person name="Szebenyi C."/>
            <person name="Tomsovsky M."/>
            <person name="Tulloss R.E."/>
            <person name="Uehling J."/>
            <person name="Grigoriev I.V."/>
            <person name="Vagvolgyi C."/>
            <person name="Papp T."/>
            <person name="Martin F.M."/>
            <person name="Miettinen O."/>
            <person name="Hibbett D.S."/>
            <person name="Nagy L.G."/>
        </authorList>
    </citation>
    <scope>NUCLEOTIDE SEQUENCE [LARGE SCALE GENOMIC DNA]</scope>
    <source>
        <strain evidence="8 9">CBS 121175</strain>
    </source>
</reference>
<dbReference type="PANTHER" id="PTHR43806:SF66">
    <property type="entry name" value="SERIN ENDOPEPTIDASE"/>
    <property type="match status" value="1"/>
</dbReference>
<sequence length="417" mass="44533">MRFINAFTALFALLVVNSALAIPTALISVETYSGETNSKYILPSDTVEWDLINGFTANLSNDALNSLRASDDVVVIAEDGFRIVKEAPEDDHSATSVDAGPPDIVKSDIYFVQRDAPWGLERISQTAPVSGRSHDRPNFKYSWDESHAGLGVDIFIIDAGIWKEHSDFKGRYRFGVNTYQANMENTAGVVTGTYTGSTAAGDRWGVAKKANVVNVIAFHNDARDTRHGTLSQMISALEWVAQEAKKTKRPSVAHIHTTRGSGYGPSTPLDNAAASLVETGVHVVVGAGDEDTEIEASSYPSPARVGTVITVGTIDINDARTSLSNFGPAVTLYAPGAGVQCADYPQGWGGYDPYGYTQRSGTSQASAHVAGIIAYLISRDGNVAPTVMKEKLVKLAVKDILRVPDGTANLLAQLGPL</sequence>
<accession>A0A5C3L8H6</accession>
<evidence type="ECO:0000313" key="9">
    <source>
        <dbReference type="Proteomes" id="UP000307440"/>
    </source>
</evidence>
<protein>
    <submittedName>
        <fullName evidence="8">Serine protease</fullName>
    </submittedName>
</protein>
<keyword evidence="6" id="KW-0732">Signal</keyword>
<evidence type="ECO:0000256" key="4">
    <source>
        <dbReference type="ARBA" id="ARBA00022825"/>
    </source>
</evidence>
<feature type="chain" id="PRO_5022710602" evidence="6">
    <location>
        <begin position="22"/>
        <end position="417"/>
    </location>
</feature>
<dbReference type="PROSITE" id="PS51892">
    <property type="entry name" value="SUBTILASE"/>
    <property type="match status" value="1"/>
</dbReference>
<dbReference type="InterPro" id="IPR050131">
    <property type="entry name" value="Peptidase_S8_subtilisin-like"/>
</dbReference>
<evidence type="ECO:0000313" key="8">
    <source>
        <dbReference type="EMBL" id="TFK29107.1"/>
    </source>
</evidence>
<evidence type="ECO:0000259" key="7">
    <source>
        <dbReference type="Pfam" id="PF00082"/>
    </source>
</evidence>
<comment type="caution">
    <text evidence="5">Lacks conserved residue(s) required for the propagation of feature annotation.</text>
</comment>
<proteinExistence type="inferred from homology"/>
<dbReference type="EMBL" id="ML210151">
    <property type="protein sequence ID" value="TFK29107.1"/>
    <property type="molecule type" value="Genomic_DNA"/>
</dbReference>
<gene>
    <name evidence="8" type="ORF">FA15DRAFT_752897</name>
</gene>
<organism evidence="8 9">
    <name type="scientific">Coprinopsis marcescibilis</name>
    <name type="common">Agaric fungus</name>
    <name type="synonym">Psathyrella marcescibilis</name>
    <dbReference type="NCBI Taxonomy" id="230819"/>
    <lineage>
        <taxon>Eukaryota</taxon>
        <taxon>Fungi</taxon>
        <taxon>Dikarya</taxon>
        <taxon>Basidiomycota</taxon>
        <taxon>Agaricomycotina</taxon>
        <taxon>Agaricomycetes</taxon>
        <taxon>Agaricomycetidae</taxon>
        <taxon>Agaricales</taxon>
        <taxon>Agaricineae</taxon>
        <taxon>Psathyrellaceae</taxon>
        <taxon>Coprinopsis</taxon>
    </lineage>
</organism>
<dbReference type="InterPro" id="IPR000209">
    <property type="entry name" value="Peptidase_S8/S53_dom"/>
</dbReference>
<dbReference type="InterPro" id="IPR023827">
    <property type="entry name" value="Peptidase_S8_Asp-AS"/>
</dbReference>
<keyword evidence="9" id="KW-1185">Reference proteome</keyword>
<dbReference type="PRINTS" id="PR00723">
    <property type="entry name" value="SUBTILISIN"/>
</dbReference>
<dbReference type="AlphaFoldDB" id="A0A5C3L8H6"/>
<comment type="similarity">
    <text evidence="1 5">Belongs to the peptidase S8 family.</text>
</comment>
<dbReference type="SUPFAM" id="SSF54897">
    <property type="entry name" value="Protease propeptides/inhibitors"/>
    <property type="match status" value="1"/>
</dbReference>
<dbReference type="CDD" id="cd04077">
    <property type="entry name" value="Peptidases_S8_PCSK9_ProteinaseK_like"/>
    <property type="match status" value="1"/>
</dbReference>
<keyword evidence="3" id="KW-0378">Hydrolase</keyword>
<evidence type="ECO:0000256" key="1">
    <source>
        <dbReference type="ARBA" id="ARBA00011073"/>
    </source>
</evidence>
<dbReference type="GO" id="GO:0006508">
    <property type="term" value="P:proteolysis"/>
    <property type="evidence" value="ECO:0007669"/>
    <property type="project" value="UniProtKB-KW"/>
</dbReference>
<dbReference type="InterPro" id="IPR036852">
    <property type="entry name" value="Peptidase_S8/S53_dom_sf"/>
</dbReference>
<dbReference type="InterPro" id="IPR034193">
    <property type="entry name" value="PCSK9_ProteinaseK-like"/>
</dbReference>
<keyword evidence="2 8" id="KW-0645">Protease</keyword>
<keyword evidence="4" id="KW-0720">Serine protease</keyword>
<dbReference type="Gene3D" id="3.40.50.200">
    <property type="entry name" value="Peptidase S8/S53 domain"/>
    <property type="match status" value="1"/>
</dbReference>
<dbReference type="PANTHER" id="PTHR43806">
    <property type="entry name" value="PEPTIDASE S8"/>
    <property type="match status" value="1"/>
</dbReference>
<evidence type="ECO:0000256" key="6">
    <source>
        <dbReference type="SAM" id="SignalP"/>
    </source>
</evidence>
<dbReference type="OrthoDB" id="19448at2759"/>
<dbReference type="GO" id="GO:0005615">
    <property type="term" value="C:extracellular space"/>
    <property type="evidence" value="ECO:0007669"/>
    <property type="project" value="TreeGrafter"/>
</dbReference>
<dbReference type="Proteomes" id="UP000307440">
    <property type="component" value="Unassembled WGS sequence"/>
</dbReference>
<dbReference type="Pfam" id="PF00082">
    <property type="entry name" value="Peptidase_S8"/>
    <property type="match status" value="1"/>
</dbReference>
<dbReference type="SUPFAM" id="SSF52743">
    <property type="entry name" value="Subtilisin-like"/>
    <property type="match status" value="1"/>
</dbReference>
<dbReference type="PROSITE" id="PS00136">
    <property type="entry name" value="SUBTILASE_ASP"/>
    <property type="match status" value="1"/>
</dbReference>